<feature type="transmembrane region" description="Helical" evidence="1">
    <location>
        <begin position="46"/>
        <end position="65"/>
    </location>
</feature>
<keyword evidence="2" id="KW-0732">Signal</keyword>
<evidence type="ECO:0000313" key="3">
    <source>
        <dbReference type="EMBL" id="GMF48327.1"/>
    </source>
</evidence>
<accession>A0A9W6XZL0</accession>
<evidence type="ECO:0000256" key="1">
    <source>
        <dbReference type="SAM" id="Phobius"/>
    </source>
</evidence>
<dbReference type="EMBL" id="BSXT01002314">
    <property type="protein sequence ID" value="GMF48327.1"/>
    <property type="molecule type" value="Genomic_DNA"/>
</dbReference>
<dbReference type="SUPFAM" id="SSF64268">
    <property type="entry name" value="PX domain"/>
    <property type="match status" value="1"/>
</dbReference>
<feature type="transmembrane region" description="Helical" evidence="1">
    <location>
        <begin position="172"/>
        <end position="193"/>
    </location>
</feature>
<proteinExistence type="predicted"/>
<dbReference type="Proteomes" id="UP001165121">
    <property type="component" value="Unassembled WGS sequence"/>
</dbReference>
<reference evidence="3" key="1">
    <citation type="submission" date="2023-04" db="EMBL/GenBank/DDBJ databases">
        <title>Phytophthora fragariaefolia NBRC 109709.</title>
        <authorList>
            <person name="Ichikawa N."/>
            <person name="Sato H."/>
            <person name="Tonouchi N."/>
        </authorList>
    </citation>
    <scope>NUCLEOTIDE SEQUENCE</scope>
    <source>
        <strain evidence="3">NBRC 109709</strain>
    </source>
</reference>
<dbReference type="OrthoDB" id="10254720at2759"/>
<keyword evidence="1" id="KW-1133">Transmembrane helix</keyword>
<sequence length="352" mass="38538">MRMPLFRRGVVGWLLCAGVAHAELAEVAPSPQPETSGVSAEQAAMLAADALFLFVGVVYGSRVLAPKPMTYLSEIAFPLDVSAEQLEDRWLRSLTGADCGVCAVLRQAGGVVRAVPAQRAAVAVPGGFQLVAAVPSPLRSRPAERAGYDGDAGLGEMVDEVADRRERNELNFCFAVWRLFWFIKWLDATYFLVTNGTFAGASRPEDEGALSYMTSMVFGGVCYAASLVLMLFICVRPTTITPEFIAYPTEVNTPSAYLNPTSCQPPTSLYGSFKDWELMNYVSAITEKAKLDITIPSTTSSIWGNKQFVSFKIVVQTDEDHWTLRRPYSDFAALDEEVLPLFYNILPVTIEA</sequence>
<dbReference type="Gene3D" id="3.30.1520.10">
    <property type="entry name" value="Phox-like domain"/>
    <property type="match status" value="1"/>
</dbReference>
<feature type="chain" id="PRO_5040802377" evidence="2">
    <location>
        <begin position="23"/>
        <end position="352"/>
    </location>
</feature>
<keyword evidence="1" id="KW-0812">Transmembrane</keyword>
<evidence type="ECO:0000256" key="2">
    <source>
        <dbReference type="SAM" id="SignalP"/>
    </source>
</evidence>
<name>A0A9W6XZL0_9STRA</name>
<organism evidence="3 4">
    <name type="scientific">Phytophthora fragariaefolia</name>
    <dbReference type="NCBI Taxonomy" id="1490495"/>
    <lineage>
        <taxon>Eukaryota</taxon>
        <taxon>Sar</taxon>
        <taxon>Stramenopiles</taxon>
        <taxon>Oomycota</taxon>
        <taxon>Peronosporomycetes</taxon>
        <taxon>Peronosporales</taxon>
        <taxon>Peronosporaceae</taxon>
        <taxon>Phytophthora</taxon>
    </lineage>
</organism>
<dbReference type="GO" id="GO:0035091">
    <property type="term" value="F:phosphatidylinositol binding"/>
    <property type="evidence" value="ECO:0007669"/>
    <property type="project" value="InterPro"/>
</dbReference>
<keyword evidence="1" id="KW-0472">Membrane</keyword>
<dbReference type="AlphaFoldDB" id="A0A9W6XZL0"/>
<keyword evidence="4" id="KW-1185">Reference proteome</keyword>
<feature type="transmembrane region" description="Helical" evidence="1">
    <location>
        <begin position="213"/>
        <end position="235"/>
    </location>
</feature>
<feature type="signal peptide" evidence="2">
    <location>
        <begin position="1"/>
        <end position="22"/>
    </location>
</feature>
<comment type="caution">
    <text evidence="3">The sequence shown here is derived from an EMBL/GenBank/DDBJ whole genome shotgun (WGS) entry which is preliminary data.</text>
</comment>
<gene>
    <name evidence="3" type="ORF">Pfra01_001862800</name>
</gene>
<protein>
    <submittedName>
        <fullName evidence="3">Unnamed protein product</fullName>
    </submittedName>
</protein>
<evidence type="ECO:0000313" key="4">
    <source>
        <dbReference type="Proteomes" id="UP001165121"/>
    </source>
</evidence>
<dbReference type="InterPro" id="IPR036871">
    <property type="entry name" value="PX_dom_sf"/>
</dbReference>